<protein>
    <recommendedName>
        <fullName evidence="1">DNA-binding phage zinc finger domain-containing protein</fullName>
    </recommendedName>
</protein>
<evidence type="ECO:0000313" key="2">
    <source>
        <dbReference type="EMBL" id="KUG57516.1"/>
    </source>
</evidence>
<organism evidence="2 3">
    <name type="scientific">Nesterenkonia jeotgali</name>
    <dbReference type="NCBI Taxonomy" id="317018"/>
    <lineage>
        <taxon>Bacteria</taxon>
        <taxon>Bacillati</taxon>
        <taxon>Actinomycetota</taxon>
        <taxon>Actinomycetes</taxon>
        <taxon>Micrococcales</taxon>
        <taxon>Micrococcaceae</taxon>
        <taxon>Nesterenkonia</taxon>
    </lineage>
</organism>
<name>A0A0W8IC53_9MICC</name>
<reference evidence="3" key="1">
    <citation type="submission" date="2015-12" db="EMBL/GenBank/DDBJ databases">
        <authorList>
            <person name="Nair G.R."/>
            <person name="Kaur G."/>
            <person name="Mayilraj S."/>
        </authorList>
    </citation>
    <scope>NUCLEOTIDE SEQUENCE [LARGE SCALE GENOMIC DNA]</scope>
    <source>
        <strain evidence="3">CD08_7</strain>
    </source>
</reference>
<accession>A0A0W8IC53</accession>
<dbReference type="AlphaFoldDB" id="A0A0W8IC53"/>
<keyword evidence="3" id="KW-1185">Reference proteome</keyword>
<dbReference type="Pfam" id="PF24623">
    <property type="entry name" value="Phage_zn_bind_8"/>
    <property type="match status" value="1"/>
</dbReference>
<dbReference type="Proteomes" id="UP000054023">
    <property type="component" value="Unassembled WGS sequence"/>
</dbReference>
<evidence type="ECO:0000313" key="3">
    <source>
        <dbReference type="Proteomes" id="UP000054023"/>
    </source>
</evidence>
<dbReference type="EMBL" id="LQBM01000005">
    <property type="protein sequence ID" value="KUG57516.1"/>
    <property type="molecule type" value="Genomic_DNA"/>
</dbReference>
<feature type="domain" description="DNA-binding phage zinc finger" evidence="1">
    <location>
        <begin position="306"/>
        <end position="353"/>
    </location>
</feature>
<sequence length="354" mass="38966">MQEAMKTASTLAYPPNMEAITQTSAAVDVALRNSLQGVSALSDASESISRQVRNAFDPIGAQSALQQLVSSESFTRQLTAIGNIGQSLGVVAEAIDKSGIAHSVQVMTDTLSQASRTLHATQNGIDTARLVRSVQAVSDAFSSTDYYKDVFSQWDPVEPLRRVLESTSFVRDYGPLMAGVAEPLMSEHAKLQLRLSFLDGIEQDDLEELALTPATEQEFEATTEDYLEGSLRGLFWRYLFEGLRWNEEERPQWVDRLSRRGRLVLVNRLAAWVEAVPALMFLFAGPEAWLLSQALIGVAKTRDADEQRALASPVEQALNRPCSFCGAKPGQACVTTRGRNPGAVARYTHRERSR</sequence>
<dbReference type="InterPro" id="IPR056911">
    <property type="entry name" value="Phage_Znf_bind_put"/>
</dbReference>
<gene>
    <name evidence="2" type="ORF">AVL63_12770</name>
</gene>
<evidence type="ECO:0000259" key="1">
    <source>
        <dbReference type="Pfam" id="PF24623"/>
    </source>
</evidence>
<proteinExistence type="predicted"/>
<comment type="caution">
    <text evidence="2">The sequence shown here is derived from an EMBL/GenBank/DDBJ whole genome shotgun (WGS) entry which is preliminary data.</text>
</comment>